<dbReference type="Proteomes" id="UP000254848">
    <property type="component" value="Unassembled WGS sequence"/>
</dbReference>
<dbReference type="InterPro" id="IPR010982">
    <property type="entry name" value="Lambda_DNA-bd_dom_sf"/>
</dbReference>
<dbReference type="Pfam" id="PF06114">
    <property type="entry name" value="Peptidase_M78"/>
    <property type="match status" value="1"/>
</dbReference>
<dbReference type="InterPro" id="IPR001387">
    <property type="entry name" value="Cro/C1-type_HTH"/>
</dbReference>
<sequence>MSNPVDDGKRLFNPSRLKLARIRRKLTLKELAEQMGLSSRIVIEYEKAYCLYEPTPETVQAYARALRYPESFFFGDDVEAIDPLTVSFRSLRTTKAADQHAAIGAGALGVMLSEYFSTRFTLPQPELPNLRGSESEIAAQAVREAWGIGKKSITNVVHLLEKHGVKVFWLSEETASIDAFSFWKDDVPYIFLNTRKSGERSRFDAAHELAHLVLHRHGDVKGQDAEREADAFASAFLMPPENVMAVKMTFPTFDKIVQLKSLWKVSAMALIVRMRNLNMLTEWQYNSLMRDATAKGYRTGEPGGIERERSLIIEKMMTALAGNGIHLTQLSEELNVPLDELSSLLYGVAAISGGNSGTSTSLSRASLRLV</sequence>
<organism evidence="3 4">
    <name type="scientific">Enterobacillus tribolii</name>
    <dbReference type="NCBI Taxonomy" id="1487935"/>
    <lineage>
        <taxon>Bacteria</taxon>
        <taxon>Pseudomonadati</taxon>
        <taxon>Pseudomonadota</taxon>
        <taxon>Gammaproteobacteria</taxon>
        <taxon>Enterobacterales</taxon>
        <taxon>Hafniaceae</taxon>
        <taxon>Enterobacillus</taxon>
    </lineage>
</organism>
<evidence type="ECO:0000256" key="1">
    <source>
        <dbReference type="ARBA" id="ARBA00007227"/>
    </source>
</evidence>
<protein>
    <submittedName>
        <fullName evidence="3">Zn-dependent peptidase ImmA (M78 family)</fullName>
    </submittedName>
</protein>
<proteinExistence type="inferred from homology"/>
<feature type="domain" description="HTH cro/C1-type" evidence="2">
    <location>
        <begin position="17"/>
        <end position="73"/>
    </location>
</feature>
<dbReference type="PANTHER" id="PTHR43236:SF1">
    <property type="entry name" value="BLL7220 PROTEIN"/>
    <property type="match status" value="1"/>
</dbReference>
<dbReference type="SUPFAM" id="SSF47413">
    <property type="entry name" value="lambda repressor-like DNA-binding domains"/>
    <property type="match status" value="1"/>
</dbReference>
<comment type="caution">
    <text evidence="3">The sequence shown here is derived from an EMBL/GenBank/DDBJ whole genome shotgun (WGS) entry which is preliminary data.</text>
</comment>
<evidence type="ECO:0000313" key="3">
    <source>
        <dbReference type="EMBL" id="RDK90984.1"/>
    </source>
</evidence>
<name>A0A370QQE0_9GAMM</name>
<dbReference type="RefSeq" id="WP_115458800.1">
    <property type="nucleotide sequence ID" value="NZ_QRAP01000005.1"/>
</dbReference>
<dbReference type="Gene3D" id="1.10.10.2910">
    <property type="match status" value="1"/>
</dbReference>
<dbReference type="InterPro" id="IPR052345">
    <property type="entry name" value="Rad_response_metalloprotease"/>
</dbReference>
<dbReference type="Pfam" id="PF01381">
    <property type="entry name" value="HTH_3"/>
    <property type="match status" value="1"/>
</dbReference>
<evidence type="ECO:0000259" key="2">
    <source>
        <dbReference type="PROSITE" id="PS50943"/>
    </source>
</evidence>
<dbReference type="PROSITE" id="PS50943">
    <property type="entry name" value="HTH_CROC1"/>
    <property type="match status" value="1"/>
</dbReference>
<dbReference type="CDD" id="cd00093">
    <property type="entry name" value="HTH_XRE"/>
    <property type="match status" value="1"/>
</dbReference>
<dbReference type="GO" id="GO:0003677">
    <property type="term" value="F:DNA binding"/>
    <property type="evidence" value="ECO:0007669"/>
    <property type="project" value="InterPro"/>
</dbReference>
<dbReference type="OrthoDB" id="9794834at2"/>
<keyword evidence="4" id="KW-1185">Reference proteome</keyword>
<accession>A0A370QQE0</accession>
<dbReference type="Gene3D" id="1.10.260.40">
    <property type="entry name" value="lambda repressor-like DNA-binding domains"/>
    <property type="match status" value="1"/>
</dbReference>
<dbReference type="PANTHER" id="PTHR43236">
    <property type="entry name" value="ANTITOXIN HIGA1"/>
    <property type="match status" value="1"/>
</dbReference>
<dbReference type="InterPro" id="IPR010359">
    <property type="entry name" value="IrrE_HExxH"/>
</dbReference>
<reference evidence="3 4" key="1">
    <citation type="submission" date="2018-07" db="EMBL/GenBank/DDBJ databases">
        <title>Genomic Encyclopedia of Type Strains, Phase IV (KMG-IV): sequencing the most valuable type-strain genomes for metagenomic binning, comparative biology and taxonomic classification.</title>
        <authorList>
            <person name="Goeker M."/>
        </authorList>
    </citation>
    <scope>NUCLEOTIDE SEQUENCE [LARGE SCALE GENOMIC DNA]</scope>
    <source>
        <strain evidence="3 4">DSM 103736</strain>
    </source>
</reference>
<gene>
    <name evidence="3" type="ORF">C8D90_105270</name>
</gene>
<dbReference type="EMBL" id="QRAP01000005">
    <property type="protein sequence ID" value="RDK90984.1"/>
    <property type="molecule type" value="Genomic_DNA"/>
</dbReference>
<dbReference type="AlphaFoldDB" id="A0A370QQE0"/>
<dbReference type="SMART" id="SM00530">
    <property type="entry name" value="HTH_XRE"/>
    <property type="match status" value="1"/>
</dbReference>
<comment type="similarity">
    <text evidence="1">Belongs to the short-chain fatty acyl-CoA assimilation regulator (ScfR) family.</text>
</comment>
<evidence type="ECO:0000313" key="4">
    <source>
        <dbReference type="Proteomes" id="UP000254848"/>
    </source>
</evidence>